<proteinExistence type="predicted"/>
<reference evidence="1 2" key="1">
    <citation type="submission" date="2021-06" db="EMBL/GenBank/DDBJ databases">
        <authorList>
            <person name="Palmer J.M."/>
        </authorList>
    </citation>
    <scope>NUCLEOTIDE SEQUENCE [LARGE SCALE GENOMIC DNA]</scope>
    <source>
        <strain evidence="1 2">CL_MEX2019</strain>
        <tissue evidence="1">Muscle</tissue>
    </source>
</reference>
<evidence type="ECO:0000313" key="1">
    <source>
        <dbReference type="EMBL" id="MED6273976.1"/>
    </source>
</evidence>
<accession>A0ABU7DHX8</accession>
<keyword evidence="2" id="KW-1185">Reference proteome</keyword>
<gene>
    <name evidence="1" type="ORF">CHARACLAT_011814</name>
</gene>
<comment type="caution">
    <text evidence="1">The sequence shown here is derived from an EMBL/GenBank/DDBJ whole genome shotgun (WGS) entry which is preliminary data.</text>
</comment>
<evidence type="ECO:0000313" key="2">
    <source>
        <dbReference type="Proteomes" id="UP001352852"/>
    </source>
</evidence>
<sequence>MLTVAESYLVSKLVVTRVGAQHSTKVRKYQPVQVRELHWSDLSDTEDCSCLQADTRPAASRSVAPLLPLAFPVRRSLKRVAHRCLPARAAAASVLTVTAETDLRRVLPHTLVMFMAPALAGYKASSVRQRTDFLRVTVGGRGFLGLSGRSCRLIAILRGWCGLGSSGEAVADILPTVLRSLKTRWGHPRTRVKIVTLRFLGLRNVKKGSTFSPSQSKQKLLDLTLCPHPDTFLPWACLSRV</sequence>
<organism evidence="1 2">
    <name type="scientific">Characodon lateralis</name>
    <dbReference type="NCBI Taxonomy" id="208331"/>
    <lineage>
        <taxon>Eukaryota</taxon>
        <taxon>Metazoa</taxon>
        <taxon>Chordata</taxon>
        <taxon>Craniata</taxon>
        <taxon>Vertebrata</taxon>
        <taxon>Euteleostomi</taxon>
        <taxon>Actinopterygii</taxon>
        <taxon>Neopterygii</taxon>
        <taxon>Teleostei</taxon>
        <taxon>Neoteleostei</taxon>
        <taxon>Acanthomorphata</taxon>
        <taxon>Ovalentaria</taxon>
        <taxon>Atherinomorphae</taxon>
        <taxon>Cyprinodontiformes</taxon>
        <taxon>Goodeidae</taxon>
        <taxon>Characodon</taxon>
    </lineage>
</organism>
<name>A0ABU7DHX8_9TELE</name>
<protein>
    <submittedName>
        <fullName evidence="1">Uncharacterized protein</fullName>
    </submittedName>
</protein>
<dbReference type="EMBL" id="JAHUTJ010025392">
    <property type="protein sequence ID" value="MED6273976.1"/>
    <property type="molecule type" value="Genomic_DNA"/>
</dbReference>
<dbReference type="Proteomes" id="UP001352852">
    <property type="component" value="Unassembled WGS sequence"/>
</dbReference>